<dbReference type="Proteomes" id="UP000007350">
    <property type="component" value="Unassembled WGS sequence"/>
</dbReference>
<organism evidence="2 3">
    <name type="scientific">Trypanosoma cruzi marinkellei</name>
    <dbReference type="NCBI Taxonomy" id="85056"/>
    <lineage>
        <taxon>Eukaryota</taxon>
        <taxon>Discoba</taxon>
        <taxon>Euglenozoa</taxon>
        <taxon>Kinetoplastea</taxon>
        <taxon>Metakinetoplastina</taxon>
        <taxon>Trypanosomatida</taxon>
        <taxon>Trypanosomatidae</taxon>
        <taxon>Trypanosoma</taxon>
        <taxon>Schizotrypanum</taxon>
    </lineage>
</organism>
<comment type="caution">
    <text evidence="2">The sequence shown here is derived from an EMBL/GenBank/DDBJ whole genome shotgun (WGS) entry which is preliminary data.</text>
</comment>
<evidence type="ECO:0000256" key="1">
    <source>
        <dbReference type="SAM" id="MobiDB-lite"/>
    </source>
</evidence>
<gene>
    <name evidence="2" type="ORF">MOQ_009151</name>
</gene>
<name>K2NDR9_TRYCR</name>
<protein>
    <submittedName>
        <fullName evidence="2">Protein transport protein Sec31, putative</fullName>
    </submittedName>
</protein>
<dbReference type="EMBL" id="AHKC01018982">
    <property type="protein sequence ID" value="EKF27132.1"/>
    <property type="molecule type" value="Genomic_DNA"/>
</dbReference>
<feature type="non-terminal residue" evidence="2">
    <location>
        <position position="213"/>
    </location>
</feature>
<proteinExistence type="predicted"/>
<feature type="compositionally biased region" description="Polar residues" evidence="1">
    <location>
        <begin position="129"/>
        <end position="138"/>
    </location>
</feature>
<evidence type="ECO:0000313" key="3">
    <source>
        <dbReference type="Proteomes" id="UP000007350"/>
    </source>
</evidence>
<feature type="compositionally biased region" description="Low complexity" evidence="1">
    <location>
        <begin position="37"/>
        <end position="121"/>
    </location>
</feature>
<dbReference type="AlphaFoldDB" id="K2NDR9"/>
<accession>K2NDR9</accession>
<sequence length="213" mass="23518">MVDRLKFYASVGQVVFPFAMMPLSDSPSPSCAAFITQQQQQLRAQSQQQQQQQQQQQLHPQQRFPMPGQYQQPPKPLQQPTIPAHHHQQQQQQQQLPPSLPQQQQPMQSPNFYLQQQQQQQQPPPPPQSQGITATRPTGATMPQGPTDAAAQPRLMPHPISSYSSMKQGAPGSSGPPLTMASAGYSNGMPSAPPRQQPQFAPQGGYAAPQQNY</sequence>
<feature type="region of interest" description="Disordered" evidence="1">
    <location>
        <begin position="25"/>
        <end position="213"/>
    </location>
</feature>
<evidence type="ECO:0000313" key="2">
    <source>
        <dbReference type="EMBL" id="EKF27132.1"/>
    </source>
</evidence>
<reference evidence="2 3" key="1">
    <citation type="journal article" date="2012" name="BMC Genomics">
        <title>Comparative genomic analysis of human infective Trypanosoma cruzi lineages with the bat-restricted subspecies T. cruzi marinkellei.</title>
        <authorList>
            <person name="Franzen O."/>
            <person name="Talavera-Lopez C."/>
            <person name="Ochaya S."/>
            <person name="Butler C.E."/>
            <person name="Messenger L.A."/>
            <person name="Lewis M.D."/>
            <person name="Llewellyn M.S."/>
            <person name="Marinkelle C.J."/>
            <person name="Tyler K.M."/>
            <person name="Miles M.A."/>
            <person name="Andersson B."/>
        </authorList>
    </citation>
    <scope>NUCLEOTIDE SEQUENCE [LARGE SCALE GENOMIC DNA]</scope>
    <source>
        <strain evidence="2 3">B7</strain>
    </source>
</reference>
<keyword evidence="3" id="KW-1185">Reference proteome</keyword>